<dbReference type="Proteomes" id="UP000204630">
    <property type="component" value="Segment"/>
</dbReference>
<dbReference type="GeneID" id="26797793"/>
<evidence type="ECO:0000313" key="1">
    <source>
        <dbReference type="EMBL" id="ALA06981.1"/>
    </source>
</evidence>
<keyword evidence="2" id="KW-1185">Reference proteome</keyword>
<reference evidence="1 2" key="1">
    <citation type="journal article" date="2015" name="Appl. Environ. Microbiol.">
        <title>A virulent phage infecting Lactococcus garvieae, with homology to Lactococcus lactis phages.</title>
        <authorList>
            <person name="Eraclio G."/>
            <person name="Tremblay D.M."/>
            <person name="Lacelle-Cote A."/>
            <person name="Labrie S.J."/>
            <person name="Fortina M.G."/>
            <person name="Moineau S."/>
        </authorList>
    </citation>
    <scope>NUCLEOTIDE SEQUENCE [LARGE SCALE GENOMIC DNA]</scope>
</reference>
<dbReference type="RefSeq" id="YP_009226655.1">
    <property type="nucleotide sequence ID" value="NC_029118.1"/>
</dbReference>
<sequence>MNKYIKRTIDELEEEATAKMHIRSEALKQIEVNRKLMRECIEEEDLIWEAIELLRGLENVD</sequence>
<organism evidence="1 2">
    <name type="scientific">Lactococcus phage GE1</name>
    <dbReference type="NCBI Taxonomy" id="1698369"/>
    <lineage>
        <taxon>Viruses</taxon>
        <taxon>Duplodnaviria</taxon>
        <taxon>Heunggongvirae</taxon>
        <taxon>Uroviricota</taxon>
        <taxon>Caudoviricetes</taxon>
        <taxon>Chertseyvirus</taxon>
        <taxon>Chertseyvirus GE1</taxon>
    </lineage>
</organism>
<protein>
    <submittedName>
        <fullName evidence="1">Uncharacterized protein</fullName>
    </submittedName>
</protein>
<dbReference type="EMBL" id="KT339177">
    <property type="protein sequence ID" value="ALA06981.1"/>
    <property type="molecule type" value="Genomic_DNA"/>
</dbReference>
<proteinExistence type="predicted"/>
<accession>A0A0N9BAV6</accession>
<evidence type="ECO:0000313" key="2">
    <source>
        <dbReference type="Proteomes" id="UP000204630"/>
    </source>
</evidence>
<dbReference type="KEGG" id="vg:26797793"/>
<name>A0A0N9BAV6_9CAUD</name>